<dbReference type="Gene3D" id="2.40.50.140">
    <property type="entry name" value="Nucleic acid-binding proteins"/>
    <property type="match status" value="1"/>
</dbReference>
<protein>
    <recommendedName>
        <fullName evidence="1">S1 motif domain-containing protein</fullName>
    </recommendedName>
</protein>
<dbReference type="GO" id="GO:0003676">
    <property type="term" value="F:nucleic acid binding"/>
    <property type="evidence" value="ECO:0007669"/>
    <property type="project" value="InterPro"/>
</dbReference>
<evidence type="ECO:0000313" key="2">
    <source>
        <dbReference type="EMBL" id="QJR44205.1"/>
    </source>
</evidence>
<gene>
    <name evidence="2" type="ORF">HLA92_02040</name>
</gene>
<dbReference type="PROSITE" id="PS50126">
    <property type="entry name" value="S1"/>
    <property type="match status" value="1"/>
</dbReference>
<sequence>MNSDLINKVIQATVIKIYKSFILLENNKNQTFRLNLKDISDYYIGDLEDIFHINEEINVYVKEYNQEKDTYIVSFKNIHPRFLRNPFAFDLDKTSSFEKLLIFTKRKIKNDY</sequence>
<reference evidence="2 3" key="1">
    <citation type="submission" date="2020-05" db="EMBL/GenBank/DDBJ databases">
        <title>Novel Mycoplasma species detected in Mirounga angustirostris (northern elephant seal) from the USA.</title>
        <authorList>
            <person name="Volokhov D.V."/>
        </authorList>
    </citation>
    <scope>NUCLEOTIDE SEQUENCE [LARGE SCALE GENOMIC DNA]</scope>
    <source>
        <strain evidence="2 3">Mirounga ES2806-NAS</strain>
    </source>
</reference>
<proteinExistence type="predicted"/>
<dbReference type="RefSeq" id="WP_171113052.1">
    <property type="nucleotide sequence ID" value="NZ_CP053097.1"/>
</dbReference>
<dbReference type="InterPro" id="IPR003029">
    <property type="entry name" value="S1_domain"/>
</dbReference>
<dbReference type="InterPro" id="IPR012340">
    <property type="entry name" value="NA-bd_OB-fold"/>
</dbReference>
<dbReference type="EMBL" id="CP053097">
    <property type="protein sequence ID" value="QJR44205.1"/>
    <property type="molecule type" value="Genomic_DNA"/>
</dbReference>
<feature type="domain" description="S1 motif" evidence="1">
    <location>
        <begin position="7"/>
        <end position="76"/>
    </location>
</feature>
<evidence type="ECO:0000313" key="3">
    <source>
        <dbReference type="Proteomes" id="UP000502118"/>
    </source>
</evidence>
<evidence type="ECO:0000259" key="1">
    <source>
        <dbReference type="PROSITE" id="PS50126"/>
    </source>
</evidence>
<organism evidence="2 3">
    <name type="scientific">Mycoplasma miroungirhinis</name>
    <dbReference type="NCBI Taxonomy" id="754516"/>
    <lineage>
        <taxon>Bacteria</taxon>
        <taxon>Bacillati</taxon>
        <taxon>Mycoplasmatota</taxon>
        <taxon>Mollicutes</taxon>
        <taxon>Mycoplasmataceae</taxon>
        <taxon>Mycoplasma</taxon>
    </lineage>
</organism>
<keyword evidence="3" id="KW-1185">Reference proteome</keyword>
<name>A0A6M4JCX2_9MOLU</name>
<dbReference type="AlphaFoldDB" id="A0A6M4JCX2"/>
<dbReference type="SUPFAM" id="SSF50249">
    <property type="entry name" value="Nucleic acid-binding proteins"/>
    <property type="match status" value="1"/>
</dbReference>
<accession>A0A6M4JCX2</accession>
<dbReference type="Proteomes" id="UP000502118">
    <property type="component" value="Chromosome"/>
</dbReference>
<dbReference type="KEGG" id="mmio:HLA92_02040"/>